<accession>A0ABS4J912</accession>
<keyword evidence="3" id="KW-1185">Reference proteome</keyword>
<protein>
    <submittedName>
        <fullName evidence="2">ABC-type transport system involved in multi-copper enzyme maturation permease subunit</fullName>
    </submittedName>
</protein>
<sequence>MNRMLLNLKLINSSLIWAAAGIAVIQVLVINFMENMEIVTKTQLFHVQAIYEYSFPLVAIFIMSQLFAEELEPGVALWVMALPFRSWSLLLYRWSLGMGLLVLLYAAGVILIHLGQIPIPFLDFTYDVLPPALWLGNLAMLATLIGRSFAAGLGVPLFYWVVETISNGALSRKLYLFAGMASDNPDLVWNRNMLLLLSLLALLGGGFLFSRRSYFIKK</sequence>
<keyword evidence="1" id="KW-0812">Transmembrane</keyword>
<reference evidence="2 3" key="1">
    <citation type="submission" date="2021-03" db="EMBL/GenBank/DDBJ databases">
        <title>Genomic Encyclopedia of Type Strains, Phase IV (KMG-IV): sequencing the most valuable type-strain genomes for metagenomic binning, comparative biology and taxonomic classification.</title>
        <authorList>
            <person name="Goeker M."/>
        </authorList>
    </citation>
    <scope>NUCLEOTIDE SEQUENCE [LARGE SCALE GENOMIC DNA]</scope>
    <source>
        <strain evidence="2 3">DSM 26048</strain>
    </source>
</reference>
<dbReference type="Proteomes" id="UP001519287">
    <property type="component" value="Unassembled WGS sequence"/>
</dbReference>
<evidence type="ECO:0000313" key="3">
    <source>
        <dbReference type="Proteomes" id="UP001519287"/>
    </source>
</evidence>
<gene>
    <name evidence="2" type="ORF">J2Z66_007984</name>
</gene>
<organism evidence="2 3">
    <name type="scientific">Paenibacillus eucommiae</name>
    <dbReference type="NCBI Taxonomy" id="1355755"/>
    <lineage>
        <taxon>Bacteria</taxon>
        <taxon>Bacillati</taxon>
        <taxon>Bacillota</taxon>
        <taxon>Bacilli</taxon>
        <taxon>Bacillales</taxon>
        <taxon>Paenibacillaceae</taxon>
        <taxon>Paenibacillus</taxon>
    </lineage>
</organism>
<feature type="transmembrane region" description="Helical" evidence="1">
    <location>
        <begin position="131"/>
        <end position="150"/>
    </location>
</feature>
<evidence type="ECO:0000256" key="1">
    <source>
        <dbReference type="SAM" id="Phobius"/>
    </source>
</evidence>
<dbReference type="RefSeq" id="WP_209978670.1">
    <property type="nucleotide sequence ID" value="NZ_JAGGLB010000048.1"/>
</dbReference>
<dbReference type="EMBL" id="JAGGLB010000048">
    <property type="protein sequence ID" value="MBP1996338.1"/>
    <property type="molecule type" value="Genomic_DNA"/>
</dbReference>
<feature type="transmembrane region" description="Helical" evidence="1">
    <location>
        <begin position="15"/>
        <end position="33"/>
    </location>
</feature>
<feature type="transmembrane region" description="Helical" evidence="1">
    <location>
        <begin position="189"/>
        <end position="209"/>
    </location>
</feature>
<comment type="caution">
    <text evidence="2">The sequence shown here is derived from an EMBL/GenBank/DDBJ whole genome shotgun (WGS) entry which is preliminary data.</text>
</comment>
<keyword evidence="1" id="KW-0472">Membrane</keyword>
<feature type="transmembrane region" description="Helical" evidence="1">
    <location>
        <begin position="45"/>
        <end position="68"/>
    </location>
</feature>
<feature type="transmembrane region" description="Helical" evidence="1">
    <location>
        <begin position="99"/>
        <end position="119"/>
    </location>
</feature>
<keyword evidence="1" id="KW-1133">Transmembrane helix</keyword>
<name>A0ABS4J912_9BACL</name>
<evidence type="ECO:0000313" key="2">
    <source>
        <dbReference type="EMBL" id="MBP1996338.1"/>
    </source>
</evidence>
<proteinExistence type="predicted"/>